<dbReference type="PANTHER" id="PTHR43510:SF1">
    <property type="entry name" value="AMINOTRANSFERASE FUNCTION, HYPOTHETICAL (EUROFUNG)"/>
    <property type="match status" value="1"/>
</dbReference>
<dbReference type="Proteomes" id="UP000824083">
    <property type="component" value="Unassembled WGS sequence"/>
</dbReference>
<dbReference type="PANTHER" id="PTHR43510">
    <property type="entry name" value="AMINOTRANSFERASE FUNCTION, HYPOTHETICAL (EUROFUNG)"/>
    <property type="match status" value="1"/>
</dbReference>
<dbReference type="EMBL" id="DVMY01000069">
    <property type="protein sequence ID" value="HIU37446.1"/>
    <property type="molecule type" value="Genomic_DNA"/>
</dbReference>
<feature type="domain" description="Aminotransferase class I/classII large" evidence="1">
    <location>
        <begin position="52"/>
        <end position="354"/>
    </location>
</feature>
<comment type="caution">
    <text evidence="2">The sequence shown here is derived from an EMBL/GenBank/DDBJ whole genome shotgun (WGS) entry which is preliminary data.</text>
</comment>
<organism evidence="2 3">
    <name type="scientific">Candidatus Aphodousia faecigallinarum</name>
    <dbReference type="NCBI Taxonomy" id="2840677"/>
    <lineage>
        <taxon>Bacteria</taxon>
        <taxon>Pseudomonadati</taxon>
        <taxon>Pseudomonadota</taxon>
        <taxon>Betaproteobacteria</taxon>
        <taxon>Burkholderiales</taxon>
        <taxon>Sutterellaceae</taxon>
        <taxon>Sutterellaceae incertae sedis</taxon>
        <taxon>Candidatus Aphodousia</taxon>
    </lineage>
</organism>
<dbReference type="CDD" id="cd00609">
    <property type="entry name" value="AAT_like"/>
    <property type="match status" value="1"/>
</dbReference>
<dbReference type="InterPro" id="IPR015424">
    <property type="entry name" value="PyrdxlP-dep_Trfase"/>
</dbReference>
<reference evidence="2" key="2">
    <citation type="journal article" date="2021" name="PeerJ">
        <title>Extensive microbial diversity within the chicken gut microbiome revealed by metagenomics and culture.</title>
        <authorList>
            <person name="Gilroy R."/>
            <person name="Ravi A."/>
            <person name="Getino M."/>
            <person name="Pursley I."/>
            <person name="Horton D.L."/>
            <person name="Alikhan N.F."/>
            <person name="Baker D."/>
            <person name="Gharbi K."/>
            <person name="Hall N."/>
            <person name="Watson M."/>
            <person name="Adriaenssens E.M."/>
            <person name="Foster-Nyarko E."/>
            <person name="Jarju S."/>
            <person name="Secka A."/>
            <person name="Antonio M."/>
            <person name="Oren A."/>
            <person name="Chaudhuri R.R."/>
            <person name="La Ragione R."/>
            <person name="Hildebrand F."/>
            <person name="Pallen M.J."/>
        </authorList>
    </citation>
    <scope>NUCLEOTIDE SEQUENCE</scope>
    <source>
        <strain evidence="2">7463</strain>
    </source>
</reference>
<dbReference type="SUPFAM" id="SSF53383">
    <property type="entry name" value="PLP-dependent transferases"/>
    <property type="match status" value="1"/>
</dbReference>
<keyword evidence="2" id="KW-0808">Transferase</keyword>
<dbReference type="Pfam" id="PF00155">
    <property type="entry name" value="Aminotran_1_2"/>
    <property type="match status" value="1"/>
</dbReference>
<dbReference type="GO" id="GO:0008483">
    <property type="term" value="F:transaminase activity"/>
    <property type="evidence" value="ECO:0007669"/>
    <property type="project" value="UniProtKB-KW"/>
</dbReference>
<dbReference type="AlphaFoldDB" id="A0A9D1IIT6"/>
<dbReference type="InterPro" id="IPR015422">
    <property type="entry name" value="PyrdxlP-dep_Trfase_small"/>
</dbReference>
<evidence type="ECO:0000313" key="3">
    <source>
        <dbReference type="Proteomes" id="UP000824083"/>
    </source>
</evidence>
<protein>
    <submittedName>
        <fullName evidence="2">Aminotransferase</fullName>
    </submittedName>
</protein>
<name>A0A9D1IIT6_9BURK</name>
<dbReference type="Gene3D" id="3.90.1150.10">
    <property type="entry name" value="Aspartate Aminotransferase, domain 1"/>
    <property type="match status" value="1"/>
</dbReference>
<evidence type="ECO:0000259" key="1">
    <source>
        <dbReference type="Pfam" id="PF00155"/>
    </source>
</evidence>
<evidence type="ECO:0000313" key="2">
    <source>
        <dbReference type="EMBL" id="HIU37446.1"/>
    </source>
</evidence>
<dbReference type="InterPro" id="IPR015421">
    <property type="entry name" value="PyrdxlP-dep_Trfase_major"/>
</dbReference>
<accession>A0A9D1IIT6</accession>
<proteinExistence type="predicted"/>
<reference evidence="2" key="1">
    <citation type="submission" date="2020-10" db="EMBL/GenBank/DDBJ databases">
        <authorList>
            <person name="Gilroy R."/>
        </authorList>
    </citation>
    <scope>NUCLEOTIDE SEQUENCE</scope>
    <source>
        <strain evidence="2">7463</strain>
    </source>
</reference>
<keyword evidence="2" id="KW-0032">Aminotransferase</keyword>
<dbReference type="NCBIfam" id="NF005593">
    <property type="entry name" value="PRK07324.1"/>
    <property type="match status" value="1"/>
</dbReference>
<dbReference type="InterPro" id="IPR004839">
    <property type="entry name" value="Aminotransferase_I/II_large"/>
</dbReference>
<sequence length="373" mass="41677">MKIEAFGVEQWMNEWETKCAYNVAETCVESITVEELINMAGLSPEQMARDLMKKKLTYGWIEGSEKIRELIAGLYKKQTVANVVTTHGCIGANMLVHETLVEPGDHVISVIPTYQQHYSIPASFGADIETLRLKPENGFLPDLDELRAMVRANTKLICINNPNNPTGALMNEATLKAICEIARNVGAWVLCDEVYRGLTQEDQYSPSVADLYEKGISTGSMSKVFSLAGLRFGWIAAPQRLIAAILHHRDYNTISVGMIDEYFAELALQAKDKILVRNRAIIRENLQILDDWVKSEPRVSYVKPKAGTTAFVKIDTKLSSHEFCERLVKEKGVMFTPGSALHTEGYVRVGFANNKDVLKKGLALTSEFLKEVD</sequence>
<dbReference type="Gene3D" id="3.40.640.10">
    <property type="entry name" value="Type I PLP-dependent aspartate aminotransferase-like (Major domain)"/>
    <property type="match status" value="1"/>
</dbReference>
<gene>
    <name evidence="2" type="ORF">IAC56_04155</name>
</gene>
<dbReference type="GO" id="GO:0030170">
    <property type="term" value="F:pyridoxal phosphate binding"/>
    <property type="evidence" value="ECO:0007669"/>
    <property type="project" value="InterPro"/>
</dbReference>